<feature type="transmembrane region" description="Helical" evidence="6">
    <location>
        <begin position="50"/>
        <end position="78"/>
    </location>
</feature>
<evidence type="ECO:0000256" key="1">
    <source>
        <dbReference type="ARBA" id="ARBA00004651"/>
    </source>
</evidence>
<dbReference type="PANTHER" id="PTHR10010:SF46">
    <property type="entry name" value="SODIUM-DEPENDENT PHOSPHATE TRANSPORT PROTEIN 2B"/>
    <property type="match status" value="1"/>
</dbReference>
<evidence type="ECO:0000313" key="9">
    <source>
        <dbReference type="Proteomes" id="UP000446866"/>
    </source>
</evidence>
<feature type="transmembrane region" description="Helical" evidence="6">
    <location>
        <begin position="6"/>
        <end position="24"/>
    </location>
</feature>
<name>A0A845QFK3_9FIRM</name>
<keyword evidence="5 6" id="KW-0472">Membrane</keyword>
<keyword evidence="3 6" id="KW-0812">Transmembrane</keyword>
<reference evidence="8 9" key="1">
    <citation type="submission" date="2018-08" db="EMBL/GenBank/DDBJ databases">
        <title>Murine metabolic-syndrome-specific gut microbial biobank.</title>
        <authorList>
            <person name="Liu C."/>
        </authorList>
    </citation>
    <scope>NUCLEOTIDE SEQUENCE [LARGE SCALE GENOMIC DNA]</scope>
    <source>
        <strain evidence="8 9">28</strain>
    </source>
</reference>
<keyword evidence="4 6" id="KW-1133">Transmembrane helix</keyword>
<feature type="transmembrane region" description="Helical" evidence="6">
    <location>
        <begin position="116"/>
        <end position="136"/>
    </location>
</feature>
<keyword evidence="2" id="KW-1003">Cell membrane</keyword>
<feature type="transmembrane region" description="Helical" evidence="6">
    <location>
        <begin position="148"/>
        <end position="166"/>
    </location>
</feature>
<feature type="transmembrane region" description="Helical" evidence="6">
    <location>
        <begin position="253"/>
        <end position="275"/>
    </location>
</feature>
<dbReference type="Pfam" id="PF02690">
    <property type="entry name" value="Na_Pi_cotrans"/>
    <property type="match status" value="1"/>
</dbReference>
<organism evidence="8 9">
    <name type="scientific">Anaerotruncus colihominis</name>
    <dbReference type="NCBI Taxonomy" id="169435"/>
    <lineage>
        <taxon>Bacteria</taxon>
        <taxon>Bacillati</taxon>
        <taxon>Bacillota</taxon>
        <taxon>Clostridia</taxon>
        <taxon>Eubacteriales</taxon>
        <taxon>Oscillospiraceae</taxon>
        <taxon>Anaerotruncus</taxon>
    </lineage>
</organism>
<feature type="domain" description="PhoU" evidence="7">
    <location>
        <begin position="467"/>
        <end position="544"/>
    </location>
</feature>
<keyword evidence="9" id="KW-1185">Reference proteome</keyword>
<feature type="transmembrane region" description="Helical" evidence="6">
    <location>
        <begin position="84"/>
        <end position="104"/>
    </location>
</feature>
<comment type="caution">
    <text evidence="8">The sequence shown here is derived from an EMBL/GenBank/DDBJ whole genome shotgun (WGS) entry which is preliminary data.</text>
</comment>
<dbReference type="Gene3D" id="1.20.58.220">
    <property type="entry name" value="Phosphate transport system protein phou homolog 2, domain 2"/>
    <property type="match status" value="1"/>
</dbReference>
<evidence type="ECO:0000256" key="2">
    <source>
        <dbReference type="ARBA" id="ARBA00022475"/>
    </source>
</evidence>
<evidence type="ECO:0000256" key="6">
    <source>
        <dbReference type="SAM" id="Phobius"/>
    </source>
</evidence>
<feature type="transmembrane region" description="Helical" evidence="6">
    <location>
        <begin position="211"/>
        <end position="232"/>
    </location>
</feature>
<dbReference type="GO" id="GO:0005436">
    <property type="term" value="F:sodium:phosphate symporter activity"/>
    <property type="evidence" value="ECO:0007669"/>
    <property type="project" value="InterPro"/>
</dbReference>
<comment type="subcellular location">
    <subcellularLocation>
        <location evidence="1">Cell membrane</location>
        <topology evidence="1">Multi-pass membrane protein</topology>
    </subcellularLocation>
</comment>
<evidence type="ECO:0000256" key="4">
    <source>
        <dbReference type="ARBA" id="ARBA00022989"/>
    </source>
</evidence>
<dbReference type="InterPro" id="IPR003841">
    <property type="entry name" value="Na/Pi_transpt"/>
</dbReference>
<evidence type="ECO:0000256" key="3">
    <source>
        <dbReference type="ARBA" id="ARBA00022692"/>
    </source>
</evidence>
<sequence length="586" mass="64673">MDLQAVLTMLGGVGLFLYGMKLMGQSLERFAGAKMEKTLERLTSSRGKGVLLGAGVTAVIQSSSATIIMVIGFLNAGILKLVQAVPVIMGANIGTTITAQILRLGDINNDNFLLQMLKPVSFAPLCVVIGAFAMLISKKNKTKDKAGIAVGLGILFIGMNMMESSFKPLASSPEFMQIFLVLTNPVLGVLAGMAVTVLLQSSSASVGVLQAMSATGAITFSMAAPIVIGQNIGKCVTVLLASIGTNKNSRRAVCIDITMSIAGAVIFLLLIYVYQGLFGFSFWDKPVNRGRIADFHTLFNLATCIFMLPCVNLLIQFSKKIVKDKNVSKIDEELQLLDPIFIPTPALALEQCKKVMVSMTDAALENYRLASNCLFKYRTEDFEKIKENENFLDKTETVLGDYLVRITEQHLDVEQNRLATEFMHTVGDFERIGDHCQNLLDVAEFNMEQNIVFSEDALCELRYLQAAVDEALSVTVTAYQEEKESVCHKIGPLEDNVDYLVDMLKSKHIDRLKAGQCSTQGGISYVEILTNMERISDHCINIAQHLHQRIVRQSLDTHKSEVFDRDSDEYKAMTAYYEKQFLDPVR</sequence>
<proteinExistence type="predicted"/>
<dbReference type="InterPro" id="IPR026022">
    <property type="entry name" value="PhoU_dom"/>
</dbReference>
<dbReference type="GO" id="GO:0044341">
    <property type="term" value="P:sodium-dependent phosphate transport"/>
    <property type="evidence" value="ECO:0007669"/>
    <property type="project" value="InterPro"/>
</dbReference>
<protein>
    <submittedName>
        <fullName evidence="8">Na/Pi cotransporter family protein</fullName>
    </submittedName>
</protein>
<dbReference type="EMBL" id="QXWK01000003">
    <property type="protein sequence ID" value="NBH60570.1"/>
    <property type="molecule type" value="Genomic_DNA"/>
</dbReference>
<dbReference type="NCBIfam" id="NF037997">
    <property type="entry name" value="Na_Pi_symport"/>
    <property type="match status" value="1"/>
</dbReference>
<dbReference type="RefSeq" id="WP_160200869.1">
    <property type="nucleotide sequence ID" value="NZ_QXWK01000003.1"/>
</dbReference>
<evidence type="ECO:0000256" key="5">
    <source>
        <dbReference type="ARBA" id="ARBA00023136"/>
    </source>
</evidence>
<evidence type="ECO:0000259" key="7">
    <source>
        <dbReference type="Pfam" id="PF01895"/>
    </source>
</evidence>
<dbReference type="InterPro" id="IPR038078">
    <property type="entry name" value="PhoU-like_sf"/>
</dbReference>
<dbReference type="Pfam" id="PF01895">
    <property type="entry name" value="PhoU"/>
    <property type="match status" value="2"/>
</dbReference>
<feature type="domain" description="PhoU" evidence="7">
    <location>
        <begin position="358"/>
        <end position="440"/>
    </location>
</feature>
<dbReference type="AlphaFoldDB" id="A0A845QFK3"/>
<gene>
    <name evidence="8" type="ORF">D0435_02630</name>
</gene>
<dbReference type="SUPFAM" id="SSF109755">
    <property type="entry name" value="PhoU-like"/>
    <property type="match status" value="1"/>
</dbReference>
<feature type="transmembrane region" description="Helical" evidence="6">
    <location>
        <begin position="178"/>
        <end position="199"/>
    </location>
</feature>
<dbReference type="GO" id="GO:0005886">
    <property type="term" value="C:plasma membrane"/>
    <property type="evidence" value="ECO:0007669"/>
    <property type="project" value="UniProtKB-SubCell"/>
</dbReference>
<accession>A0A845QFK3</accession>
<dbReference type="Proteomes" id="UP000446866">
    <property type="component" value="Unassembled WGS sequence"/>
</dbReference>
<feature type="transmembrane region" description="Helical" evidence="6">
    <location>
        <begin position="295"/>
        <end position="315"/>
    </location>
</feature>
<evidence type="ECO:0000313" key="8">
    <source>
        <dbReference type="EMBL" id="NBH60570.1"/>
    </source>
</evidence>
<dbReference type="PANTHER" id="PTHR10010">
    <property type="entry name" value="SOLUTE CARRIER FAMILY 34 SODIUM PHOSPHATE , MEMBER 2-RELATED"/>
    <property type="match status" value="1"/>
</dbReference>